<keyword evidence="3" id="KW-1185">Reference proteome</keyword>
<evidence type="ECO:0000313" key="4">
    <source>
        <dbReference type="Proteomes" id="UP000704529"/>
    </source>
</evidence>
<name>A0AA40ZWK6_9SPHN</name>
<dbReference type="Proteomes" id="UP000584663">
    <property type="component" value="Unassembled WGS sequence"/>
</dbReference>
<accession>A0AA40ZWK6</accession>
<dbReference type="EMBL" id="JACHNX010000034">
    <property type="protein sequence ID" value="MBB4611569.1"/>
    <property type="molecule type" value="Genomic_DNA"/>
</dbReference>
<comment type="caution">
    <text evidence="2">The sequence shown here is derived from an EMBL/GenBank/DDBJ whole genome shotgun (WGS) entry which is preliminary data.</text>
</comment>
<evidence type="ECO:0000313" key="2">
    <source>
        <dbReference type="EMBL" id="MBN3557089.1"/>
    </source>
</evidence>
<reference evidence="2" key="2">
    <citation type="submission" date="2021-01" db="EMBL/GenBank/DDBJ databases">
        <title>Genome Sequencing of Type Strains.</title>
        <authorList>
            <person name="Lemaire J.F."/>
            <person name="Inderbitzin P."/>
            <person name="Collins S.B."/>
            <person name="Wespe N."/>
            <person name="Knight-Connoni V."/>
        </authorList>
    </citation>
    <scope>NUCLEOTIDE SEQUENCE</scope>
    <source>
        <strain evidence="2">DSM 14562</strain>
    </source>
</reference>
<evidence type="ECO:0000313" key="3">
    <source>
        <dbReference type="Proteomes" id="UP000584663"/>
    </source>
</evidence>
<protein>
    <submittedName>
        <fullName evidence="2">Uncharacterized protein</fullName>
    </submittedName>
</protein>
<dbReference type="AlphaFoldDB" id="A0AA40ZWK6"/>
<evidence type="ECO:0000313" key="1">
    <source>
        <dbReference type="EMBL" id="MBB4611569.1"/>
    </source>
</evidence>
<dbReference type="Proteomes" id="UP000704529">
    <property type="component" value="Unassembled WGS sequence"/>
</dbReference>
<organism evidence="2 4">
    <name type="scientific">Sphingomonas yabuuchiae</name>
    <dbReference type="NCBI Taxonomy" id="172044"/>
    <lineage>
        <taxon>Bacteria</taxon>
        <taxon>Pseudomonadati</taxon>
        <taxon>Pseudomonadota</taxon>
        <taxon>Alphaproteobacteria</taxon>
        <taxon>Sphingomonadales</taxon>
        <taxon>Sphingomonadaceae</taxon>
        <taxon>Sphingomonas</taxon>
    </lineage>
</organism>
<proteinExistence type="predicted"/>
<gene>
    <name evidence="1" type="ORF">GGQ89_003819</name>
    <name evidence="2" type="ORF">JYA60_02440</name>
</gene>
<dbReference type="RefSeq" id="WP_184106934.1">
    <property type="nucleotide sequence ID" value="NZ_JACHNX010000034.1"/>
</dbReference>
<reference evidence="1 3" key="1">
    <citation type="submission" date="2020-08" db="EMBL/GenBank/DDBJ databases">
        <title>Genomic Encyclopedia of Type Strains, Phase IV (KMG-IV): sequencing the most valuable type-strain genomes for metagenomic binning, comparative biology and taxonomic classification.</title>
        <authorList>
            <person name="Goeker M."/>
        </authorList>
    </citation>
    <scope>NUCLEOTIDE SEQUENCE [LARGE SCALE GENOMIC DNA]</scope>
    <source>
        <strain evidence="1 3">DSM 14562</strain>
    </source>
</reference>
<sequence length="62" mass="6813">MDKGTECADKPYAQDEMDAMSDCPELTDEQIATARSFAEVFPEFVRKTPAAGMGRPSGNKIR</sequence>
<dbReference type="EMBL" id="JAFHKU010000102">
    <property type="protein sequence ID" value="MBN3557089.1"/>
    <property type="molecule type" value="Genomic_DNA"/>
</dbReference>